<dbReference type="EMBL" id="UOES01000016">
    <property type="protein sequence ID" value="VAW25763.1"/>
    <property type="molecule type" value="Genomic_DNA"/>
</dbReference>
<reference evidence="1" key="1">
    <citation type="submission" date="2018-06" db="EMBL/GenBank/DDBJ databases">
        <authorList>
            <person name="Zhirakovskaya E."/>
        </authorList>
    </citation>
    <scope>NUCLEOTIDE SEQUENCE</scope>
</reference>
<dbReference type="Gene3D" id="2.60.40.10">
    <property type="entry name" value="Immunoglobulins"/>
    <property type="match status" value="1"/>
</dbReference>
<dbReference type="InterPro" id="IPR011467">
    <property type="entry name" value="DUF1573"/>
</dbReference>
<dbReference type="PANTHER" id="PTHR37833:SF1">
    <property type="entry name" value="SIGNAL PEPTIDE PROTEIN"/>
    <property type="match status" value="1"/>
</dbReference>
<organism evidence="1">
    <name type="scientific">hydrothermal vent metagenome</name>
    <dbReference type="NCBI Taxonomy" id="652676"/>
    <lineage>
        <taxon>unclassified sequences</taxon>
        <taxon>metagenomes</taxon>
        <taxon>ecological metagenomes</taxon>
    </lineage>
</organism>
<evidence type="ECO:0000313" key="1">
    <source>
        <dbReference type="EMBL" id="VAW25763.1"/>
    </source>
</evidence>
<dbReference type="PANTHER" id="PTHR37833">
    <property type="entry name" value="LIPOPROTEIN-RELATED"/>
    <property type="match status" value="1"/>
</dbReference>
<name>A0A3B0UBU6_9ZZZZ</name>
<sequence length="149" mass="15843">METSILKLNKKTIIMKKQMILLASVAFITTVFAATSVVGKIAELTGPLFTWESTAHNFGEIEQGKPVEHLFNFTNKGDVPLIISSVKASCGCTVANYTKEPIAPGKTGFVSARYNAAKVGTFNKTVTVMANTGDDAIVLKLSGSVVTAK</sequence>
<dbReference type="AlphaFoldDB" id="A0A3B0UBU6"/>
<accession>A0A3B0UBU6</accession>
<dbReference type="InterPro" id="IPR013783">
    <property type="entry name" value="Ig-like_fold"/>
</dbReference>
<dbReference type="Pfam" id="PF07610">
    <property type="entry name" value="DUF1573"/>
    <property type="match status" value="1"/>
</dbReference>
<proteinExistence type="predicted"/>
<protein>
    <recommendedName>
        <fullName evidence="2">DUF1573 domain-containing protein</fullName>
    </recommendedName>
</protein>
<evidence type="ECO:0008006" key="2">
    <source>
        <dbReference type="Google" id="ProtNLM"/>
    </source>
</evidence>
<gene>
    <name evidence="1" type="ORF">MNBD_BACTEROID06-1271</name>
</gene>